<evidence type="ECO:0000313" key="2">
    <source>
        <dbReference type="EMBL" id="GAA4616642.1"/>
    </source>
</evidence>
<gene>
    <name evidence="2" type="ORF">GCM10023195_74070</name>
</gene>
<evidence type="ECO:0000313" key="3">
    <source>
        <dbReference type="Proteomes" id="UP001500212"/>
    </source>
</evidence>
<comment type="caution">
    <text evidence="2">The sequence shown here is derived from an EMBL/GenBank/DDBJ whole genome shotgun (WGS) entry which is preliminary data.</text>
</comment>
<sequence>MRETGATQTRTDDQDMDWPFGHLEHLPHHIGRHEAADPDKITYVSGRVPGIPDYPASALRRENLYIRQPTMNVFRNSDTVGVYST</sequence>
<protein>
    <submittedName>
        <fullName evidence="2">Uncharacterized protein</fullName>
    </submittedName>
</protein>
<name>A0ABP8TZ83_9ACTN</name>
<dbReference type="EMBL" id="BAABHJ010000035">
    <property type="protein sequence ID" value="GAA4616642.1"/>
    <property type="molecule type" value="Genomic_DNA"/>
</dbReference>
<organism evidence="2 3">
    <name type="scientific">Actinoallomurus liliacearum</name>
    <dbReference type="NCBI Taxonomy" id="1080073"/>
    <lineage>
        <taxon>Bacteria</taxon>
        <taxon>Bacillati</taxon>
        <taxon>Actinomycetota</taxon>
        <taxon>Actinomycetes</taxon>
        <taxon>Streptosporangiales</taxon>
        <taxon>Thermomonosporaceae</taxon>
        <taxon>Actinoallomurus</taxon>
    </lineage>
</organism>
<feature type="region of interest" description="Disordered" evidence="1">
    <location>
        <begin position="1"/>
        <end position="20"/>
    </location>
</feature>
<dbReference type="Proteomes" id="UP001500212">
    <property type="component" value="Unassembled WGS sequence"/>
</dbReference>
<reference evidence="3" key="1">
    <citation type="journal article" date="2019" name="Int. J. Syst. Evol. Microbiol.">
        <title>The Global Catalogue of Microorganisms (GCM) 10K type strain sequencing project: providing services to taxonomists for standard genome sequencing and annotation.</title>
        <authorList>
            <consortium name="The Broad Institute Genomics Platform"/>
            <consortium name="The Broad Institute Genome Sequencing Center for Infectious Disease"/>
            <person name="Wu L."/>
            <person name="Ma J."/>
        </authorList>
    </citation>
    <scope>NUCLEOTIDE SEQUENCE [LARGE SCALE GENOMIC DNA]</scope>
    <source>
        <strain evidence="3">JCM 17938</strain>
    </source>
</reference>
<accession>A0ABP8TZ83</accession>
<proteinExistence type="predicted"/>
<keyword evidence="3" id="KW-1185">Reference proteome</keyword>
<evidence type="ECO:0000256" key="1">
    <source>
        <dbReference type="SAM" id="MobiDB-lite"/>
    </source>
</evidence>